<feature type="region of interest" description="Disordered" evidence="1">
    <location>
        <begin position="1"/>
        <end position="47"/>
    </location>
</feature>
<dbReference type="Proteomes" id="UP000034034">
    <property type="component" value="Chromosome"/>
</dbReference>
<protein>
    <submittedName>
        <fullName evidence="2">Uncharacterized protein</fullName>
    </submittedName>
</protein>
<evidence type="ECO:0000313" key="2">
    <source>
        <dbReference type="EMBL" id="AKG41875.1"/>
    </source>
</evidence>
<evidence type="ECO:0000256" key="1">
    <source>
        <dbReference type="SAM" id="MobiDB-lite"/>
    </source>
</evidence>
<dbReference type="HOGENOM" id="CLU_3173966_0_0_11"/>
<sequence>MPGPGPPIRCVQRPWPGNGDAVGWAARKTNGSRAGHTTPTRPEGGAG</sequence>
<evidence type="ECO:0000313" key="3">
    <source>
        <dbReference type="Proteomes" id="UP000034034"/>
    </source>
</evidence>
<dbReference type="AlphaFoldDB" id="A0A0F7FR02"/>
<keyword evidence="3" id="KW-1185">Reference proteome</keyword>
<accession>A0A0F7FR02</accession>
<feature type="compositionally biased region" description="Polar residues" evidence="1">
    <location>
        <begin position="29"/>
        <end position="40"/>
    </location>
</feature>
<name>A0A0F7FR02_9ACTN</name>
<dbReference type="STRING" id="408015.SXIM_04910"/>
<proteinExistence type="predicted"/>
<dbReference type="KEGG" id="sxi:SXIM_04910"/>
<organism evidence="2 3">
    <name type="scientific">Streptomyces xiamenensis</name>
    <dbReference type="NCBI Taxonomy" id="408015"/>
    <lineage>
        <taxon>Bacteria</taxon>
        <taxon>Bacillati</taxon>
        <taxon>Actinomycetota</taxon>
        <taxon>Actinomycetes</taxon>
        <taxon>Kitasatosporales</taxon>
        <taxon>Streptomycetaceae</taxon>
        <taxon>Streptomyces</taxon>
    </lineage>
</organism>
<dbReference type="PATRIC" id="fig|408015.6.peg.519"/>
<gene>
    <name evidence="2" type="ORF">SXIM_04910</name>
</gene>
<dbReference type="EMBL" id="CP009922">
    <property type="protein sequence ID" value="AKG41875.1"/>
    <property type="molecule type" value="Genomic_DNA"/>
</dbReference>
<reference evidence="2" key="1">
    <citation type="submission" date="2019-08" db="EMBL/GenBank/DDBJ databases">
        <title>Complete genome sequence of a mangrove-derived Streptomyces xiamenensis.</title>
        <authorList>
            <person name="Xu J."/>
        </authorList>
    </citation>
    <scope>NUCLEOTIDE SEQUENCE</scope>
    <source>
        <strain evidence="2">318</strain>
    </source>
</reference>